<feature type="region of interest" description="Disordered" evidence="1">
    <location>
        <begin position="1"/>
        <end position="48"/>
    </location>
</feature>
<dbReference type="EMBL" id="JAHLJV010000005">
    <property type="protein sequence ID" value="KAK1598189.1"/>
    <property type="molecule type" value="Genomic_DNA"/>
</dbReference>
<reference evidence="2" key="1">
    <citation type="submission" date="2021-06" db="EMBL/GenBank/DDBJ databases">
        <title>Comparative genomics, transcriptomics and evolutionary studies reveal genomic signatures of adaptation to plant cell wall in hemibiotrophic fungi.</title>
        <authorList>
            <consortium name="DOE Joint Genome Institute"/>
            <person name="Baroncelli R."/>
            <person name="Diaz J.F."/>
            <person name="Benocci T."/>
            <person name="Peng M."/>
            <person name="Battaglia E."/>
            <person name="Haridas S."/>
            <person name="Andreopoulos W."/>
            <person name="Labutti K."/>
            <person name="Pangilinan J."/>
            <person name="Floch G.L."/>
            <person name="Makela M.R."/>
            <person name="Henrissat B."/>
            <person name="Grigoriev I.V."/>
            <person name="Crouch J.A."/>
            <person name="De Vries R.P."/>
            <person name="Sukno S.A."/>
            <person name="Thon M.R."/>
        </authorList>
    </citation>
    <scope>NUCLEOTIDE SEQUENCE</scope>
    <source>
        <strain evidence="2">CBS 125086</strain>
    </source>
</reference>
<evidence type="ECO:0000313" key="2">
    <source>
        <dbReference type="EMBL" id="KAK1598189.1"/>
    </source>
</evidence>
<evidence type="ECO:0000256" key="1">
    <source>
        <dbReference type="SAM" id="MobiDB-lite"/>
    </source>
</evidence>
<accession>A0AAD8V9N9</accession>
<dbReference type="AlphaFoldDB" id="A0AAD8V9N9"/>
<dbReference type="Proteomes" id="UP001230504">
    <property type="component" value="Unassembled WGS sequence"/>
</dbReference>
<protein>
    <submittedName>
        <fullName evidence="2">Uncharacterized protein</fullName>
    </submittedName>
</protein>
<name>A0AAD8V9N9_9PEZI</name>
<gene>
    <name evidence="2" type="ORF">LY79DRAFT_538459</name>
</gene>
<comment type="caution">
    <text evidence="2">The sequence shown here is derived from an EMBL/GenBank/DDBJ whole genome shotgun (WGS) entry which is preliminary data.</text>
</comment>
<dbReference type="GeneID" id="85440981"/>
<dbReference type="RefSeq" id="XP_060418894.1">
    <property type="nucleotide sequence ID" value="XM_060556741.1"/>
</dbReference>
<sequence length="134" mass="15147">MSLCPNRRDAETHTSSPSPPRLHGNLSLTAGRPGSGHTSLSDRRPRVSNRASFSSWGAGAHYTFSDHEGIIHEKEPPSILRHGAVPPCRRFQNRILLRHHIFLQQKIWTSTDPHLWFRGTIRRMQPVRLGGTGF</sequence>
<keyword evidence="3" id="KW-1185">Reference proteome</keyword>
<feature type="compositionally biased region" description="Basic and acidic residues" evidence="1">
    <location>
        <begin position="1"/>
        <end position="12"/>
    </location>
</feature>
<evidence type="ECO:0000313" key="3">
    <source>
        <dbReference type="Proteomes" id="UP001230504"/>
    </source>
</evidence>
<proteinExistence type="predicted"/>
<organism evidence="2 3">
    <name type="scientific">Colletotrichum navitas</name>
    <dbReference type="NCBI Taxonomy" id="681940"/>
    <lineage>
        <taxon>Eukaryota</taxon>
        <taxon>Fungi</taxon>
        <taxon>Dikarya</taxon>
        <taxon>Ascomycota</taxon>
        <taxon>Pezizomycotina</taxon>
        <taxon>Sordariomycetes</taxon>
        <taxon>Hypocreomycetidae</taxon>
        <taxon>Glomerellales</taxon>
        <taxon>Glomerellaceae</taxon>
        <taxon>Colletotrichum</taxon>
        <taxon>Colletotrichum graminicola species complex</taxon>
    </lineage>
</organism>